<evidence type="ECO:0000256" key="1">
    <source>
        <dbReference type="ARBA" id="ARBA00004365"/>
    </source>
</evidence>
<keyword evidence="9" id="KW-1185">Reference proteome</keyword>
<evidence type="ECO:0000256" key="5">
    <source>
        <dbReference type="ARBA" id="ARBA00023143"/>
    </source>
</evidence>
<proteinExistence type="inferred from homology"/>
<sequence>MISSRIASFHNYQSVANDTMRQQVKVAHNQEQLATGKRVNTAADDPVASISIQNFHQQQVELKQYQDTINLARNRLTREETAVNEIEQIADEAKRRVMLMINGSLSADDREAHRQDLHSNFEALLEVANIRDESGNYLFSGTLVSNRPFFVDRDNQVTYTGDSSQRYAIVAPSVKVQTSDAGDRVFMEVENPYGDYSPSYDLKMGSTVQLASALNSNGADNASYQVRFVQGATGLNYELSQDGKVVNTAAYNAKTGIDWNGMALRFEGDIKDGDTIALKRQETVNIFDSFKRGLKLANAPVSDASATAELNKVAEEFSASFKHFNRVRSELGTRLKTLDRQDSMHQDFNLELEKARGTLEDLDYSSAVIDLNENMMALKASQQAFQKTKQLSLFNYI</sequence>
<dbReference type="InterPro" id="IPR013384">
    <property type="entry name" value="Flagell_FlgL"/>
</dbReference>
<dbReference type="Proteomes" id="UP000838672">
    <property type="component" value="Unassembled WGS sequence"/>
</dbReference>
<reference evidence="8" key="1">
    <citation type="submission" date="2021-11" db="EMBL/GenBank/DDBJ databases">
        <authorList>
            <person name="Rodrigo-Torres L."/>
            <person name="Arahal R. D."/>
            <person name="Lucena T."/>
        </authorList>
    </citation>
    <scope>NUCLEOTIDE SEQUENCE</scope>
    <source>
        <strain evidence="8">CECT 7929</strain>
    </source>
</reference>
<comment type="caution">
    <text evidence="8">The sequence shown here is derived from an EMBL/GenBank/DDBJ whole genome shotgun (WGS) entry which is preliminary data.</text>
</comment>
<dbReference type="Gene3D" id="1.20.1330.10">
    <property type="entry name" value="f41 fragment of flagellin, N-terminal domain"/>
    <property type="match status" value="1"/>
</dbReference>
<keyword evidence="4" id="KW-0964">Secreted</keyword>
<dbReference type="EMBL" id="CAKLDI010000001">
    <property type="protein sequence ID" value="CAH0534126.1"/>
    <property type="molecule type" value="Genomic_DNA"/>
</dbReference>
<dbReference type="Pfam" id="PF00669">
    <property type="entry name" value="Flagellin_N"/>
    <property type="match status" value="1"/>
</dbReference>
<dbReference type="PANTHER" id="PTHR42792:SF1">
    <property type="entry name" value="FLAGELLAR HOOK-ASSOCIATED PROTEIN 3"/>
    <property type="match status" value="1"/>
</dbReference>
<keyword evidence="5" id="KW-0975">Bacterial flagellum</keyword>
<evidence type="ECO:0000313" key="8">
    <source>
        <dbReference type="EMBL" id="CAH0534126.1"/>
    </source>
</evidence>
<feature type="coiled-coil region" evidence="6">
    <location>
        <begin position="55"/>
        <end position="96"/>
    </location>
</feature>
<dbReference type="NCBIfam" id="TIGR02550">
    <property type="entry name" value="flagell_flgL"/>
    <property type="match status" value="1"/>
</dbReference>
<name>A0ABM8ZVS9_9VIBR</name>
<evidence type="ECO:0000256" key="6">
    <source>
        <dbReference type="SAM" id="Coils"/>
    </source>
</evidence>
<feature type="domain" description="Flagellin N-terminal" evidence="7">
    <location>
        <begin position="17"/>
        <end position="142"/>
    </location>
</feature>
<evidence type="ECO:0000256" key="3">
    <source>
        <dbReference type="ARBA" id="ARBA00005709"/>
    </source>
</evidence>
<keyword evidence="6" id="KW-0175">Coiled coil</keyword>
<comment type="subcellular location">
    <subcellularLocation>
        <location evidence="1">Bacterial flagellum</location>
    </subcellularLocation>
    <subcellularLocation>
        <location evidence="2">Secreted</location>
    </subcellularLocation>
</comment>
<evidence type="ECO:0000256" key="4">
    <source>
        <dbReference type="ARBA" id="ARBA00022525"/>
    </source>
</evidence>
<dbReference type="PANTHER" id="PTHR42792">
    <property type="entry name" value="FLAGELLIN"/>
    <property type="match status" value="1"/>
</dbReference>
<accession>A0ABM8ZVS9</accession>
<evidence type="ECO:0000256" key="2">
    <source>
        <dbReference type="ARBA" id="ARBA00004613"/>
    </source>
</evidence>
<comment type="similarity">
    <text evidence="3">Belongs to the bacterial flagellin family.</text>
</comment>
<evidence type="ECO:0000259" key="7">
    <source>
        <dbReference type="Pfam" id="PF00669"/>
    </source>
</evidence>
<evidence type="ECO:0000313" key="9">
    <source>
        <dbReference type="Proteomes" id="UP000838672"/>
    </source>
</evidence>
<dbReference type="InterPro" id="IPR001492">
    <property type="entry name" value="Flagellin"/>
</dbReference>
<dbReference type="SUPFAM" id="SSF64518">
    <property type="entry name" value="Phase 1 flagellin"/>
    <property type="match status" value="1"/>
</dbReference>
<protein>
    <recommendedName>
        <fullName evidence="7">Flagellin N-terminal domain-containing protein</fullName>
    </recommendedName>
</protein>
<gene>
    <name evidence="8" type="ORF">VST7929_02027</name>
</gene>
<organism evidence="8 9">
    <name type="scientific">Vibrio stylophorae</name>
    <dbReference type="NCBI Taxonomy" id="659351"/>
    <lineage>
        <taxon>Bacteria</taxon>
        <taxon>Pseudomonadati</taxon>
        <taxon>Pseudomonadota</taxon>
        <taxon>Gammaproteobacteria</taxon>
        <taxon>Vibrionales</taxon>
        <taxon>Vibrionaceae</taxon>
        <taxon>Vibrio</taxon>
    </lineage>
</organism>
<dbReference type="InterPro" id="IPR001029">
    <property type="entry name" value="Flagellin_N"/>
</dbReference>